<dbReference type="PROSITE" id="PS51257">
    <property type="entry name" value="PROKAR_LIPOPROTEIN"/>
    <property type="match status" value="1"/>
</dbReference>
<dbReference type="OrthoDB" id="1345640at2"/>
<dbReference type="STRING" id="1229726.GRFL_1752"/>
<accession>A0A1L7I4F8</accession>
<dbReference type="AlphaFoldDB" id="A0A1L7I4F8"/>
<keyword evidence="2" id="KW-1185">Reference proteome</keyword>
<reference evidence="1 2" key="1">
    <citation type="submission" date="2016-07" db="EMBL/GenBank/DDBJ databases">
        <title>Multi-omics approach to identify versatile polysaccharide utilization systems of a marine flavobacterium Gramella flava.</title>
        <authorList>
            <person name="Tang K."/>
        </authorList>
    </citation>
    <scope>NUCLEOTIDE SEQUENCE [LARGE SCALE GENOMIC DNA]</scope>
    <source>
        <strain evidence="1 2">JLT2011</strain>
    </source>
</reference>
<evidence type="ECO:0000313" key="2">
    <source>
        <dbReference type="Proteomes" id="UP000186230"/>
    </source>
</evidence>
<protein>
    <submittedName>
        <fullName evidence="1">Uncharacterized protein</fullName>
    </submittedName>
</protein>
<organism evidence="1 2">
    <name type="scientific">Christiangramia flava JLT2011</name>
    <dbReference type="NCBI Taxonomy" id="1229726"/>
    <lineage>
        <taxon>Bacteria</taxon>
        <taxon>Pseudomonadati</taxon>
        <taxon>Bacteroidota</taxon>
        <taxon>Flavobacteriia</taxon>
        <taxon>Flavobacteriales</taxon>
        <taxon>Flavobacteriaceae</taxon>
        <taxon>Christiangramia</taxon>
    </lineage>
</organism>
<dbReference type="RefSeq" id="WP_086047628.1">
    <property type="nucleotide sequence ID" value="NZ_AMRU01000001.1"/>
</dbReference>
<dbReference type="EMBL" id="CP016359">
    <property type="protein sequence ID" value="APU68476.1"/>
    <property type="molecule type" value="Genomic_DNA"/>
</dbReference>
<proteinExistence type="predicted"/>
<name>A0A1L7I4F8_9FLAO</name>
<gene>
    <name evidence="1" type="ORF">GRFL_1752</name>
</gene>
<evidence type="ECO:0000313" key="1">
    <source>
        <dbReference type="EMBL" id="APU68476.1"/>
    </source>
</evidence>
<sequence>MKNFGWLYAFCFSVVLLSCSGEDSPRYDGEESGNIGNFIGYKQTYSQSGDVYEHSYADGKLLKTTINGQTKLEVDYNDSDQLVRMTEYVAGEVYTDLKYSYDSSGELSAVEEYDAESGNFVNRQINWSGDKLEVQKLNTTQANSGRVVFTFNNDRLDLFEDFNGSGTLLHSDDLSYDASGNVTQNSVYTFYEGLGSITEVFGYEYDDKANPLQYFFQNYTLPFLIFGSKQKLYNYEITTALRAFGPNNRVKNIYPSTYSENQKLDIEVEYDGDAIMSQTFIFRPEDVVIQYLEFLYSE</sequence>
<dbReference type="Proteomes" id="UP000186230">
    <property type="component" value="Chromosome"/>
</dbReference>
<dbReference type="KEGG" id="gfl:GRFL_1752"/>